<dbReference type="Gene3D" id="3.40.50.620">
    <property type="entry name" value="HUPs"/>
    <property type="match status" value="1"/>
</dbReference>
<protein>
    <recommendedName>
        <fullName evidence="7">Tryptophan--tRNA ligase</fullName>
    </recommendedName>
</protein>
<feature type="non-terminal residue" evidence="6">
    <location>
        <position position="39"/>
    </location>
</feature>
<reference evidence="6" key="1">
    <citation type="submission" date="2018-05" db="EMBL/GenBank/DDBJ databases">
        <authorList>
            <person name="Lanie J.A."/>
            <person name="Ng W.-L."/>
            <person name="Kazmierczak K.M."/>
            <person name="Andrzejewski T.M."/>
            <person name="Davidsen T.M."/>
            <person name="Wayne K.J."/>
            <person name="Tettelin H."/>
            <person name="Glass J.I."/>
            <person name="Rusch D."/>
            <person name="Podicherti R."/>
            <person name="Tsui H.-C.T."/>
            <person name="Winkler M.E."/>
        </authorList>
    </citation>
    <scope>NUCLEOTIDE SEQUENCE</scope>
</reference>
<evidence type="ECO:0000256" key="1">
    <source>
        <dbReference type="ARBA" id="ARBA00022598"/>
    </source>
</evidence>
<dbReference type="EMBL" id="UINC01143522">
    <property type="protein sequence ID" value="SVD32493.1"/>
    <property type="molecule type" value="Genomic_DNA"/>
</dbReference>
<evidence type="ECO:0000256" key="3">
    <source>
        <dbReference type="ARBA" id="ARBA00022840"/>
    </source>
</evidence>
<evidence type="ECO:0000256" key="2">
    <source>
        <dbReference type="ARBA" id="ARBA00022741"/>
    </source>
</evidence>
<dbReference type="Pfam" id="PF00579">
    <property type="entry name" value="tRNA-synt_1b"/>
    <property type="match status" value="1"/>
</dbReference>
<name>A0A382UE10_9ZZZZ</name>
<accession>A0A382UE10</accession>
<evidence type="ECO:0000313" key="6">
    <source>
        <dbReference type="EMBL" id="SVD32493.1"/>
    </source>
</evidence>
<keyword evidence="4" id="KW-0648">Protein biosynthesis</keyword>
<keyword evidence="3" id="KW-0067">ATP-binding</keyword>
<evidence type="ECO:0000256" key="5">
    <source>
        <dbReference type="ARBA" id="ARBA00023146"/>
    </source>
</evidence>
<evidence type="ECO:0000256" key="4">
    <source>
        <dbReference type="ARBA" id="ARBA00022917"/>
    </source>
</evidence>
<keyword evidence="5" id="KW-0030">Aminoacyl-tRNA synthetase</keyword>
<gene>
    <name evidence="6" type="ORF">METZ01_LOCUS385347</name>
</gene>
<organism evidence="6">
    <name type="scientific">marine metagenome</name>
    <dbReference type="NCBI Taxonomy" id="408172"/>
    <lineage>
        <taxon>unclassified sequences</taxon>
        <taxon>metagenomes</taxon>
        <taxon>ecological metagenomes</taxon>
    </lineage>
</organism>
<dbReference type="SUPFAM" id="SSF52374">
    <property type="entry name" value="Nucleotidylyl transferase"/>
    <property type="match status" value="1"/>
</dbReference>
<keyword evidence="2" id="KW-0547">Nucleotide-binding</keyword>
<dbReference type="InterPro" id="IPR002305">
    <property type="entry name" value="aa-tRNA-synth_Ic"/>
</dbReference>
<dbReference type="InterPro" id="IPR014729">
    <property type="entry name" value="Rossmann-like_a/b/a_fold"/>
</dbReference>
<evidence type="ECO:0008006" key="7">
    <source>
        <dbReference type="Google" id="ProtNLM"/>
    </source>
</evidence>
<proteinExistence type="predicted"/>
<dbReference type="AlphaFoldDB" id="A0A382UE10"/>
<keyword evidence="1" id="KW-0436">Ligase</keyword>
<sequence>MKEIKRVFSGVQPSGDPQLGNYLGAFKGWVDRQSEKENF</sequence>
<dbReference type="GO" id="GO:0004812">
    <property type="term" value="F:aminoacyl-tRNA ligase activity"/>
    <property type="evidence" value="ECO:0007669"/>
    <property type="project" value="UniProtKB-KW"/>
</dbReference>
<dbReference type="GO" id="GO:0005524">
    <property type="term" value="F:ATP binding"/>
    <property type="evidence" value="ECO:0007669"/>
    <property type="project" value="UniProtKB-KW"/>
</dbReference>
<dbReference type="GO" id="GO:0006418">
    <property type="term" value="P:tRNA aminoacylation for protein translation"/>
    <property type="evidence" value="ECO:0007669"/>
    <property type="project" value="InterPro"/>
</dbReference>